<evidence type="ECO:0008006" key="3">
    <source>
        <dbReference type="Google" id="ProtNLM"/>
    </source>
</evidence>
<accession>A0ABW1J8M7</accession>
<protein>
    <recommendedName>
        <fullName evidence="3">Zinc finger Ogr/Delta-type domain-containing protein</fullName>
    </recommendedName>
</protein>
<comment type="caution">
    <text evidence="1">The sequence shown here is derived from an EMBL/GenBank/DDBJ whole genome shotgun (WGS) entry which is preliminary data.</text>
</comment>
<reference evidence="2" key="1">
    <citation type="journal article" date="2019" name="Int. J. Syst. Evol. Microbiol.">
        <title>The Global Catalogue of Microorganisms (GCM) 10K type strain sequencing project: providing services to taxonomists for standard genome sequencing and annotation.</title>
        <authorList>
            <consortium name="The Broad Institute Genomics Platform"/>
            <consortium name="The Broad Institute Genome Sequencing Center for Infectious Disease"/>
            <person name="Wu L."/>
            <person name="Ma J."/>
        </authorList>
    </citation>
    <scope>NUCLEOTIDE SEQUENCE [LARGE SCALE GENOMIC DNA]</scope>
    <source>
        <strain evidence="2">KACC 14249</strain>
    </source>
</reference>
<gene>
    <name evidence="1" type="ORF">ACFQDO_00445</name>
</gene>
<proteinExistence type="predicted"/>
<evidence type="ECO:0000313" key="1">
    <source>
        <dbReference type="EMBL" id="MFC6005586.1"/>
    </source>
</evidence>
<dbReference type="Proteomes" id="UP001596189">
    <property type="component" value="Unassembled WGS sequence"/>
</dbReference>
<evidence type="ECO:0000313" key="2">
    <source>
        <dbReference type="Proteomes" id="UP001596189"/>
    </source>
</evidence>
<name>A0ABW1J8M7_9ACTN</name>
<dbReference type="EMBL" id="JBHSRD010000002">
    <property type="protein sequence ID" value="MFC6005586.1"/>
    <property type="molecule type" value="Genomic_DNA"/>
</dbReference>
<keyword evidence="2" id="KW-1185">Reference proteome</keyword>
<sequence length="63" mass="7298">MKRLLCTVISHRYARVRYPSSPDGYYLRCLRCGHRGEEPYLSFQVASAVRADSAAHVDLRSRR</sequence>
<dbReference type="RefSeq" id="WP_345716472.1">
    <property type="nucleotide sequence ID" value="NZ_BAABFP010000005.1"/>
</dbReference>
<organism evidence="1 2">
    <name type="scientific">Angustibacter luteus</name>
    <dbReference type="NCBI Taxonomy" id="658456"/>
    <lineage>
        <taxon>Bacteria</taxon>
        <taxon>Bacillati</taxon>
        <taxon>Actinomycetota</taxon>
        <taxon>Actinomycetes</taxon>
        <taxon>Kineosporiales</taxon>
        <taxon>Kineosporiaceae</taxon>
    </lineage>
</organism>